<accession>A0AAW1ID53</accession>
<organism evidence="1 2">
    <name type="scientific">Popillia japonica</name>
    <name type="common">Japanese beetle</name>
    <dbReference type="NCBI Taxonomy" id="7064"/>
    <lineage>
        <taxon>Eukaryota</taxon>
        <taxon>Metazoa</taxon>
        <taxon>Ecdysozoa</taxon>
        <taxon>Arthropoda</taxon>
        <taxon>Hexapoda</taxon>
        <taxon>Insecta</taxon>
        <taxon>Pterygota</taxon>
        <taxon>Neoptera</taxon>
        <taxon>Endopterygota</taxon>
        <taxon>Coleoptera</taxon>
        <taxon>Polyphaga</taxon>
        <taxon>Scarabaeiformia</taxon>
        <taxon>Scarabaeidae</taxon>
        <taxon>Rutelinae</taxon>
        <taxon>Popillia</taxon>
    </lineage>
</organism>
<reference evidence="1 2" key="1">
    <citation type="journal article" date="2024" name="BMC Genomics">
        <title>De novo assembly and annotation of Popillia japonica's genome with initial clues to its potential as an invasive pest.</title>
        <authorList>
            <person name="Cucini C."/>
            <person name="Boschi S."/>
            <person name="Funari R."/>
            <person name="Cardaioli E."/>
            <person name="Iannotti N."/>
            <person name="Marturano G."/>
            <person name="Paoli F."/>
            <person name="Bruttini M."/>
            <person name="Carapelli A."/>
            <person name="Frati F."/>
            <person name="Nardi F."/>
        </authorList>
    </citation>
    <scope>NUCLEOTIDE SEQUENCE [LARGE SCALE GENOMIC DNA]</scope>
    <source>
        <strain evidence="1">DMR45628</strain>
    </source>
</reference>
<gene>
    <name evidence="1" type="ORF">QE152_g36178</name>
</gene>
<comment type="caution">
    <text evidence="1">The sequence shown here is derived from an EMBL/GenBank/DDBJ whole genome shotgun (WGS) entry which is preliminary data.</text>
</comment>
<sequence>MFSRKVKTRLDFLSQQEAEKVRERQIKYHGGKRDVNFSVGEVVYVKEFRNVSKSRWTKAVIKQKLGRQTYLCIPMDDERLVWKRHVDQVIGIGSFYDNLAEPCKPKSGLVQTEVHDDNDSIDSHGGISEVTVSTPVKVLDGVSDGLSASVGQEHTAVEGVLDSVMTDELGRDELTTCRESLRTPVVCSPNIKNRELGRDELTTCRESLRTPVVCSPNIKNRS</sequence>
<keyword evidence="2" id="KW-1185">Reference proteome</keyword>
<proteinExistence type="predicted"/>
<name>A0AAW1ID53_POPJA</name>
<dbReference type="Proteomes" id="UP001458880">
    <property type="component" value="Unassembled WGS sequence"/>
</dbReference>
<evidence type="ECO:0000313" key="1">
    <source>
        <dbReference type="EMBL" id="KAK9687552.1"/>
    </source>
</evidence>
<evidence type="ECO:0000313" key="2">
    <source>
        <dbReference type="Proteomes" id="UP001458880"/>
    </source>
</evidence>
<dbReference type="AlphaFoldDB" id="A0AAW1ID53"/>
<dbReference type="EMBL" id="JASPKY010000634">
    <property type="protein sequence ID" value="KAK9687552.1"/>
    <property type="molecule type" value="Genomic_DNA"/>
</dbReference>
<protein>
    <submittedName>
        <fullName evidence="1">Uncharacterized protein</fullName>
    </submittedName>
</protein>